<feature type="transmembrane region" description="Helical" evidence="2">
    <location>
        <begin position="509"/>
        <end position="538"/>
    </location>
</feature>
<dbReference type="SUPFAM" id="SSF53474">
    <property type="entry name" value="alpha/beta-Hydrolases"/>
    <property type="match status" value="1"/>
</dbReference>
<feature type="transmembrane region" description="Helical" evidence="2">
    <location>
        <begin position="344"/>
        <end position="365"/>
    </location>
</feature>
<dbReference type="OrthoDB" id="280053at2"/>
<accession>H0HQ91</accession>
<dbReference type="RefSeq" id="WP_008835952.1">
    <property type="nucleotide sequence ID" value="NZ_AHAM01000084.1"/>
</dbReference>
<dbReference type="PROSITE" id="PS50208">
    <property type="entry name" value="CASPASE_P20"/>
    <property type="match status" value="1"/>
</dbReference>
<reference evidence="4 5" key="1">
    <citation type="journal article" date="2012" name="J. Bacteriol.">
        <title>Draft Genome Sequence of Mesorhizobium alhagi CCNWXJ12-2T, a Novel Salt-Resistant Species Isolated from the Desert of Northwestern China.</title>
        <authorList>
            <person name="Zhou M."/>
            <person name="Chen W."/>
            <person name="Chen H."/>
            <person name="Wei G."/>
        </authorList>
    </citation>
    <scope>NUCLEOTIDE SEQUENCE [LARGE SCALE GENOMIC DNA]</scope>
    <source>
        <strain evidence="4 5">CCNWXJ12-2</strain>
    </source>
</reference>
<name>H0HQ91_9HYPH</name>
<dbReference type="InterPro" id="IPR029030">
    <property type="entry name" value="Caspase-like_dom_sf"/>
</dbReference>
<dbReference type="Pfam" id="PF00656">
    <property type="entry name" value="Peptidase_C14"/>
    <property type="match status" value="1"/>
</dbReference>
<dbReference type="EMBL" id="AHAM01000084">
    <property type="protein sequence ID" value="EHK57117.1"/>
    <property type="molecule type" value="Genomic_DNA"/>
</dbReference>
<feature type="transmembrane region" description="Helical" evidence="2">
    <location>
        <begin position="440"/>
        <end position="464"/>
    </location>
</feature>
<keyword evidence="5" id="KW-1185">Reference proteome</keyword>
<keyword evidence="2" id="KW-0812">Transmembrane</keyword>
<dbReference type="GO" id="GO:0004197">
    <property type="term" value="F:cysteine-type endopeptidase activity"/>
    <property type="evidence" value="ECO:0007669"/>
    <property type="project" value="InterPro"/>
</dbReference>
<gene>
    <name evidence="4" type="ORF">MAXJ12_11607</name>
</gene>
<feature type="transmembrane region" description="Helical" evidence="2">
    <location>
        <begin position="476"/>
        <end position="497"/>
    </location>
</feature>
<sequence length="1064" mass="114683">MVRNATGRHVALVIGNGRYGPYGNLPNAVRDCKIVADKLKKLGFEVDRETIVANATASAMQEAVEALLRKLNSGVPAETALIYFAGHGFQERGRNYLLGVPDDEGRVGALSLQRMLSSLRTEGERPLCDRRLIFLDACRDSFESERLADTFQRTRKAIAGIRPEIIPGLVDADYGSETFLAFSAQPGKRALDGIADAPNSPYAAALVENLDVADLSLPVLMGRVHRDVVKATDERQKPQTHSTLTRPFYFNPQRLLFLAVNAMAMLAVTISLGVLGSAVFQFGVDLANGSEQAGFLSLAIGLFVVSVACLVYGVARAVSYTRGLTAPDDKDKAREIGAARAGHGAIGGILGGIIAAPLIALPYWWNWRVNVLHPELWVGECTARLWYDPNTPELCPRLSDLLVEISLATVVISTPLGFLSVLLANHLMGAKAAERHLARMMLIGGTAGGTLAGLLVGPVITAYFGAQDRPFVEPTAYFAISAVCVAIVAFSIDSYAIEFVSRARLIRSVVGAFVGMAVAGMALGGAVGLLYAIGFIQATLSWASDGFWNEALPYSQRLFYLIVAGLPYGMVFGAALGLMISVTRLMSDRTIVAERAVIWKRRALRYYFKWRRIVLLSLKYTYRPQEENDMSDDTPAPLDSRQGFSGQAVPLWMLTFDKSGKCTSPKHRDAVVRAIEDGDYTDTIVYCHGWNTDYAHAKRLYTRFLDGVGGMATERGIKRKVMFIGIAWPSAALVWRSEQTPDLAADQPEEPDDVAFLTEDMAPGRADALRVLVRGRENLDAKEVSALAALLGPELAATSEDEDPEAKYPLSERDLALILRVAGRDGATDGAPDTGFTGGASPGSAANGPNAAGGLSDLFGLRKVLRVATVLKMKDRAGVVGAGLSDTLERILTQTETRLHLVGHSYGTKVVMTGLCRAAPSRKVRSALLLQPAVNLLAFAPEVAGRPGGFRAALTHTERPILVTHSRDDLPLRRLFHLAARRRKDLGEVMTAPDISRFAAMGGYGPRNLAGGESVSFEIPNPFEDYPDPGGASIVSLDASGKIEGHSDVTKPITFWAMLGNLGV</sequence>
<dbReference type="PATRIC" id="fig|1107882.3.peg.2285"/>
<feature type="region of interest" description="Disordered" evidence="1">
    <location>
        <begin position="828"/>
        <end position="848"/>
    </location>
</feature>
<dbReference type="GO" id="GO:0006508">
    <property type="term" value="P:proteolysis"/>
    <property type="evidence" value="ECO:0007669"/>
    <property type="project" value="InterPro"/>
</dbReference>
<dbReference type="InterPro" id="IPR029058">
    <property type="entry name" value="AB_hydrolase_fold"/>
</dbReference>
<dbReference type="AlphaFoldDB" id="H0HQ91"/>
<protein>
    <submittedName>
        <fullName evidence="4">Peptidase C14 caspase catalytic subunit p20</fullName>
    </submittedName>
</protein>
<dbReference type="InterPro" id="IPR011600">
    <property type="entry name" value="Pept_C14_caspase"/>
</dbReference>
<dbReference type="PANTHER" id="PTHR22576:SF37">
    <property type="entry name" value="MUCOSA-ASSOCIATED LYMPHOID TISSUE LYMPHOMA TRANSLOCATION PROTEIN 1"/>
    <property type="match status" value="1"/>
</dbReference>
<dbReference type="Gene3D" id="3.40.50.1820">
    <property type="entry name" value="alpha/beta hydrolase"/>
    <property type="match status" value="1"/>
</dbReference>
<dbReference type="PANTHER" id="PTHR22576">
    <property type="entry name" value="MUCOSA ASSOCIATED LYMPHOID TISSUE LYMPHOMA TRANSLOCATION PROTEIN 1/PARACASPASE"/>
    <property type="match status" value="1"/>
</dbReference>
<evidence type="ECO:0000259" key="3">
    <source>
        <dbReference type="PROSITE" id="PS50208"/>
    </source>
</evidence>
<feature type="transmembrane region" description="Helical" evidence="2">
    <location>
        <begin position="294"/>
        <end position="315"/>
    </location>
</feature>
<dbReference type="SUPFAM" id="SSF52129">
    <property type="entry name" value="Caspase-like"/>
    <property type="match status" value="1"/>
</dbReference>
<keyword evidence="2" id="KW-1133">Transmembrane helix</keyword>
<proteinExistence type="predicted"/>
<evidence type="ECO:0000313" key="4">
    <source>
        <dbReference type="EMBL" id="EHK57117.1"/>
    </source>
</evidence>
<feature type="transmembrane region" description="Helical" evidence="2">
    <location>
        <begin position="255"/>
        <end position="282"/>
    </location>
</feature>
<evidence type="ECO:0000256" key="2">
    <source>
        <dbReference type="SAM" id="Phobius"/>
    </source>
</evidence>
<keyword evidence="2" id="KW-0472">Membrane</keyword>
<dbReference type="Proteomes" id="UP000003250">
    <property type="component" value="Unassembled WGS sequence"/>
</dbReference>
<dbReference type="InterPro" id="IPR001309">
    <property type="entry name" value="Pept_C14_p20"/>
</dbReference>
<evidence type="ECO:0000256" key="1">
    <source>
        <dbReference type="SAM" id="MobiDB-lite"/>
    </source>
</evidence>
<feature type="transmembrane region" description="Helical" evidence="2">
    <location>
        <begin position="558"/>
        <end position="580"/>
    </location>
</feature>
<feature type="domain" description="Caspase family p20" evidence="3">
    <location>
        <begin position="7"/>
        <end position="142"/>
    </location>
</feature>
<dbReference type="InterPro" id="IPR052039">
    <property type="entry name" value="Caspase-related_regulators"/>
</dbReference>
<feature type="transmembrane region" description="Helical" evidence="2">
    <location>
        <begin position="405"/>
        <end position="428"/>
    </location>
</feature>
<evidence type="ECO:0000313" key="5">
    <source>
        <dbReference type="Proteomes" id="UP000003250"/>
    </source>
</evidence>
<dbReference type="Gene3D" id="3.40.50.1460">
    <property type="match status" value="1"/>
</dbReference>
<organism evidence="4 5">
    <name type="scientific">Mesorhizobium alhagi CCNWXJ12-2</name>
    <dbReference type="NCBI Taxonomy" id="1107882"/>
    <lineage>
        <taxon>Bacteria</taxon>
        <taxon>Pseudomonadati</taxon>
        <taxon>Pseudomonadota</taxon>
        <taxon>Alphaproteobacteria</taxon>
        <taxon>Hyphomicrobiales</taxon>
        <taxon>Phyllobacteriaceae</taxon>
        <taxon>Allomesorhizobium</taxon>
    </lineage>
</organism>